<dbReference type="InterPro" id="IPR016181">
    <property type="entry name" value="Acyl_CoA_acyltransferase"/>
</dbReference>
<comment type="similarity">
    <text evidence="2">Belongs to the class-II pyridoxal-phosphate-dependent aminotransferase family. Histidinol-phosphate aminotransferase subfamily.</text>
</comment>
<comment type="similarity">
    <text evidence="9">Belongs to the class-I pyridoxal-phosphate-dependent aminotransferase family.</text>
</comment>
<keyword evidence="5 9" id="KW-0808">Transferase</keyword>
<dbReference type="SUPFAM" id="SSF55729">
    <property type="entry name" value="Acyl-CoA N-acyltransferases (Nat)"/>
    <property type="match status" value="1"/>
</dbReference>
<keyword evidence="6" id="KW-0663">Pyridoxal phosphate</keyword>
<dbReference type="GO" id="GO:0030170">
    <property type="term" value="F:pyridoxal phosphate binding"/>
    <property type="evidence" value="ECO:0007669"/>
    <property type="project" value="InterPro"/>
</dbReference>
<dbReference type="Gene3D" id="3.40.630.30">
    <property type="match status" value="1"/>
</dbReference>
<evidence type="ECO:0000256" key="6">
    <source>
        <dbReference type="ARBA" id="ARBA00022898"/>
    </source>
</evidence>
<keyword evidence="4" id="KW-0028">Amino-acid biosynthesis</keyword>
<evidence type="ECO:0000256" key="7">
    <source>
        <dbReference type="ARBA" id="ARBA00023102"/>
    </source>
</evidence>
<evidence type="ECO:0000313" key="12">
    <source>
        <dbReference type="Proteomes" id="UP001515100"/>
    </source>
</evidence>
<reference evidence="11" key="1">
    <citation type="submission" date="2019-09" db="EMBL/GenBank/DDBJ databases">
        <authorList>
            <person name="Li J."/>
        </authorList>
    </citation>
    <scope>NUCLEOTIDE SEQUENCE [LARGE SCALE GENOMIC DNA]</scope>
    <source>
        <strain evidence="11">NRBC 14897</strain>
    </source>
</reference>
<dbReference type="CDD" id="cd04301">
    <property type="entry name" value="NAT_SF"/>
    <property type="match status" value="1"/>
</dbReference>
<proteinExistence type="inferred from homology"/>
<feature type="domain" description="N-acetyltransferase" evidence="10">
    <location>
        <begin position="1"/>
        <end position="166"/>
    </location>
</feature>
<dbReference type="PANTHER" id="PTHR43643:SF6">
    <property type="entry name" value="HISTIDINOL-PHOSPHATE AMINOTRANSFERASE"/>
    <property type="match status" value="1"/>
</dbReference>
<dbReference type="InterPro" id="IPR015424">
    <property type="entry name" value="PyrdxlP-dep_Trfase"/>
</dbReference>
<protein>
    <recommendedName>
        <fullName evidence="9">Aminotransferase</fullName>
        <ecNumber evidence="9">2.6.1.-</ecNumber>
    </recommendedName>
</protein>
<evidence type="ECO:0000313" key="11">
    <source>
        <dbReference type="EMBL" id="KAA1378832.1"/>
    </source>
</evidence>
<dbReference type="SUPFAM" id="SSF53383">
    <property type="entry name" value="PLP-dependent transferases"/>
    <property type="match status" value="1"/>
</dbReference>
<dbReference type="Proteomes" id="UP001515100">
    <property type="component" value="Unassembled WGS sequence"/>
</dbReference>
<dbReference type="InterPro" id="IPR015421">
    <property type="entry name" value="PyrdxlP-dep_Trfase_major"/>
</dbReference>
<gene>
    <name evidence="11" type="ORF">ESP62_010515</name>
</gene>
<dbReference type="OrthoDB" id="9813612at2"/>
<dbReference type="InterPro" id="IPR015422">
    <property type="entry name" value="PyrdxlP-dep_Trfase_small"/>
</dbReference>
<evidence type="ECO:0000256" key="2">
    <source>
        <dbReference type="ARBA" id="ARBA00007970"/>
    </source>
</evidence>
<keyword evidence="3 9" id="KW-0032">Aminotransferase</keyword>
<comment type="caution">
    <text evidence="11">The sequence shown here is derived from an EMBL/GenBank/DDBJ whole genome shotgun (WGS) entry which is preliminary data.</text>
</comment>
<comment type="cofactor">
    <cofactor evidence="9">
        <name>pyridoxal 5'-phosphate</name>
        <dbReference type="ChEBI" id="CHEBI:597326"/>
    </cofactor>
</comment>
<dbReference type="EC" id="2.6.1.-" evidence="9"/>
<dbReference type="InterPro" id="IPR004838">
    <property type="entry name" value="NHTrfase_class1_PyrdxlP-BS"/>
</dbReference>
<evidence type="ECO:0000256" key="8">
    <source>
        <dbReference type="ARBA" id="ARBA00047481"/>
    </source>
</evidence>
<keyword evidence="12" id="KW-1185">Reference proteome</keyword>
<dbReference type="AlphaFoldDB" id="A0A641ARY6"/>
<dbReference type="GO" id="GO:0004400">
    <property type="term" value="F:histidinol-phosphate transaminase activity"/>
    <property type="evidence" value="ECO:0007669"/>
    <property type="project" value="UniProtKB-EC"/>
</dbReference>
<dbReference type="CDD" id="cd00609">
    <property type="entry name" value="AAT_like"/>
    <property type="match status" value="1"/>
</dbReference>
<dbReference type="GO" id="GO:0016747">
    <property type="term" value="F:acyltransferase activity, transferring groups other than amino-acyl groups"/>
    <property type="evidence" value="ECO:0007669"/>
    <property type="project" value="InterPro"/>
</dbReference>
<evidence type="ECO:0000256" key="5">
    <source>
        <dbReference type="ARBA" id="ARBA00022679"/>
    </source>
</evidence>
<dbReference type="Pfam" id="PF00155">
    <property type="entry name" value="Aminotran_1_2"/>
    <property type="match status" value="1"/>
</dbReference>
<keyword evidence="7" id="KW-0368">Histidine biosynthesis</keyword>
<dbReference type="PANTHER" id="PTHR43643">
    <property type="entry name" value="HISTIDINOL-PHOSPHATE AMINOTRANSFERASE 2"/>
    <property type="match status" value="1"/>
</dbReference>
<dbReference type="InterPro" id="IPR004839">
    <property type="entry name" value="Aminotransferase_I/II_large"/>
</dbReference>
<evidence type="ECO:0000256" key="3">
    <source>
        <dbReference type="ARBA" id="ARBA00022576"/>
    </source>
</evidence>
<dbReference type="GO" id="GO:0000105">
    <property type="term" value="P:L-histidine biosynthetic process"/>
    <property type="evidence" value="ECO:0007669"/>
    <property type="project" value="UniProtKB-KW"/>
</dbReference>
<sequence length="560" mass="60554">MQREAIYRIRHDVYAVELGQHPVNTAGRLTDRLDDVNRYLVATRDGSLAAFVSITPPNVLGYSVDKYFTRAEMPFDVDDDTYEIRLLTVLPGHRDTDLAALLMVAAYRWIESRGGRTVVAIGRDDVVPMYVRGGMRPTGLTTTSGAVTFELMHADVAEVRDAFDALEPVVAAIEQAVEWRLHVPLRKPAACFHGGESFGAVGVGFDDLSRRHDVINADVLDAWFEPAPAVLAELERHLAWLVRTSPPVDCAGLVAAIAAARDLDPRSVLVGAGSSDLIFRALPRWLTRASRVVLLDPTYGEYAHVLEKVVGCTVERLRLDRDRDYRPDLAALVELAASGPDLIVLVNPNSPTGQHLTVDEIGTLLDAAPPSTRIWVDETYAAYVGQSVEELITRHDQLIVCTSLSKAYALSGARVAYLAAAPHQLEELRSLTPPWVVGLPSQVAATRALESLDYYQGCWDRTHVLREELATGLTGLGWDVVPGQVANFLLAHLPAAGPTAAELVAAAQRHGLFLRDAGAMGTALGDRAVRVAVKDAATNDRIMAVLGAVAAPLNAVAQGS</sequence>
<dbReference type="PROSITE" id="PS51186">
    <property type="entry name" value="GNAT"/>
    <property type="match status" value="1"/>
</dbReference>
<name>A0A641ARY6_9ACTN</name>
<evidence type="ECO:0000256" key="4">
    <source>
        <dbReference type="ARBA" id="ARBA00022605"/>
    </source>
</evidence>
<dbReference type="InterPro" id="IPR050106">
    <property type="entry name" value="HistidinolP_aminotransfase"/>
</dbReference>
<comment type="catalytic activity">
    <reaction evidence="8">
        <text>L-histidinol phosphate + 2-oxoglutarate = 3-(imidazol-4-yl)-2-oxopropyl phosphate + L-glutamate</text>
        <dbReference type="Rhea" id="RHEA:23744"/>
        <dbReference type="ChEBI" id="CHEBI:16810"/>
        <dbReference type="ChEBI" id="CHEBI:29985"/>
        <dbReference type="ChEBI" id="CHEBI:57766"/>
        <dbReference type="ChEBI" id="CHEBI:57980"/>
        <dbReference type="EC" id="2.6.1.9"/>
    </reaction>
</comment>
<accession>A0A641ARY6</accession>
<evidence type="ECO:0000256" key="1">
    <source>
        <dbReference type="ARBA" id="ARBA00005011"/>
    </source>
</evidence>
<evidence type="ECO:0000256" key="9">
    <source>
        <dbReference type="RuleBase" id="RU000481"/>
    </source>
</evidence>
<organism evidence="11 12">
    <name type="scientific">Aeromicrobium fastidiosum</name>
    <dbReference type="NCBI Taxonomy" id="52699"/>
    <lineage>
        <taxon>Bacteria</taxon>
        <taxon>Bacillati</taxon>
        <taxon>Actinomycetota</taxon>
        <taxon>Actinomycetes</taxon>
        <taxon>Propionibacteriales</taxon>
        <taxon>Nocardioidaceae</taxon>
        <taxon>Aeromicrobium</taxon>
    </lineage>
</organism>
<dbReference type="InterPro" id="IPR000182">
    <property type="entry name" value="GNAT_dom"/>
</dbReference>
<comment type="pathway">
    <text evidence="1">Amino-acid biosynthesis; L-histidine biosynthesis; L-histidine from 5-phospho-alpha-D-ribose 1-diphosphate: step 7/9.</text>
</comment>
<dbReference type="Gene3D" id="3.40.640.10">
    <property type="entry name" value="Type I PLP-dependent aspartate aminotransferase-like (Major domain)"/>
    <property type="match status" value="1"/>
</dbReference>
<dbReference type="PROSITE" id="PS00105">
    <property type="entry name" value="AA_TRANSFER_CLASS_1"/>
    <property type="match status" value="1"/>
</dbReference>
<evidence type="ECO:0000259" key="10">
    <source>
        <dbReference type="PROSITE" id="PS51186"/>
    </source>
</evidence>
<dbReference type="Pfam" id="PF00583">
    <property type="entry name" value="Acetyltransf_1"/>
    <property type="match status" value="1"/>
</dbReference>
<dbReference type="EMBL" id="SDPP02000002">
    <property type="protein sequence ID" value="KAA1378832.1"/>
    <property type="molecule type" value="Genomic_DNA"/>
</dbReference>
<dbReference type="Gene3D" id="3.90.1150.10">
    <property type="entry name" value="Aspartate Aminotransferase, domain 1"/>
    <property type="match status" value="1"/>
</dbReference>